<evidence type="ECO:0000259" key="1">
    <source>
        <dbReference type="Pfam" id="PF01408"/>
    </source>
</evidence>
<dbReference type="PANTHER" id="PTHR43249">
    <property type="entry name" value="UDP-N-ACETYL-2-AMINO-2-DEOXY-D-GLUCURONATE OXIDASE"/>
    <property type="match status" value="1"/>
</dbReference>
<proteinExistence type="predicted"/>
<dbReference type="InterPro" id="IPR052515">
    <property type="entry name" value="Gfo/Idh/MocA_Oxidoreductase"/>
</dbReference>
<sequence>MQDSDPPLSALATPTRPAARVALVGTGSIAELAHLPALRALGPRVDLVSVVDTDAGRLADFAARHAIPAARASVDEMLALDRPDLVHLCTPPAAHAPDAVRCLAAGAWVLIEKPPARSLAEYDRIAAAEGPSGPYASVVFQHRFGAAGLRLARLARAGTLGRALVAQCVTAWYRGPAYYEVPWRGRWETEGGGPTMGHGIHQMDLMLAVLGEWDEVRAVTATLDRPVETEDVSAAVVRFASGAVATVLNSVLSPREESYLRFDFTRASVEVRHLYGYRDADWTFTPAPDAAPTGAAAAWADQGTDIPSSHTAQLAHLVGAWERGERPPLSGAEGRAALELITAIYRSAATGLPVRRADLGPHDPFYHRLDGGGASGGDGSGVDLGAAKHAPRLSHDAAAARICVHAAGTELLRYHYRPAIDPFECPAPYFHPLRTLSGGVVTTHRPHDHRWHKGLAMTASHLSGQNFWGGVSYVHGAPNGGYVVLPNVGRLEHDGFAEPDGTGLGFTESVDWVTAAGERVLREERRVRVVDVDPDEGHWTLEFDTALRNVSGRTLEFGSPTVAGRELAGYTGFFWRGPRSFAGGRILAGGGLEGPAVMGRTAPWLGYTGSFDDRDGQATLLFRAAPDTPGGDPHWFVRAEPFAAVNPSLAFFEALELPADETLARRYRLTVADGAWDRAAIEAHLSGRPW</sequence>
<dbReference type="Gene3D" id="3.30.360.10">
    <property type="entry name" value="Dihydrodipicolinate Reductase, domain 2"/>
    <property type="match status" value="1"/>
</dbReference>
<dbReference type="Gene3D" id="3.40.50.720">
    <property type="entry name" value="NAD(P)-binding Rossmann-like Domain"/>
    <property type="match status" value="1"/>
</dbReference>
<dbReference type="SUPFAM" id="SSF55347">
    <property type="entry name" value="Glyceraldehyde-3-phosphate dehydrogenase-like, C-terminal domain"/>
    <property type="match status" value="1"/>
</dbReference>
<gene>
    <name evidence="3" type="ORF">KDL01_06220</name>
</gene>
<dbReference type="AlphaFoldDB" id="A0A941EM18"/>
<dbReference type="Pfam" id="PF22725">
    <property type="entry name" value="GFO_IDH_MocA_C3"/>
    <property type="match status" value="1"/>
</dbReference>
<accession>A0A941EM18</accession>
<feature type="domain" description="GFO/IDH/MocA-like oxidoreductase" evidence="2">
    <location>
        <begin position="150"/>
        <end position="269"/>
    </location>
</feature>
<evidence type="ECO:0000313" key="3">
    <source>
        <dbReference type="EMBL" id="MBR7832848.1"/>
    </source>
</evidence>
<comment type="caution">
    <text evidence="3">The sequence shown here is derived from an EMBL/GenBank/DDBJ whole genome shotgun (WGS) entry which is preliminary data.</text>
</comment>
<dbReference type="Pfam" id="PF14100">
    <property type="entry name" value="DUF6807"/>
    <property type="match status" value="1"/>
</dbReference>
<evidence type="ECO:0000313" key="4">
    <source>
        <dbReference type="Proteomes" id="UP000675781"/>
    </source>
</evidence>
<dbReference type="GO" id="GO:0000166">
    <property type="term" value="F:nucleotide binding"/>
    <property type="evidence" value="ECO:0007669"/>
    <property type="project" value="InterPro"/>
</dbReference>
<organism evidence="3 4">
    <name type="scientific">Actinospica durhamensis</name>
    <dbReference type="NCBI Taxonomy" id="1508375"/>
    <lineage>
        <taxon>Bacteria</taxon>
        <taxon>Bacillati</taxon>
        <taxon>Actinomycetota</taxon>
        <taxon>Actinomycetes</taxon>
        <taxon>Catenulisporales</taxon>
        <taxon>Actinospicaceae</taxon>
        <taxon>Actinospica</taxon>
    </lineage>
</organism>
<dbReference type="InterPro" id="IPR000683">
    <property type="entry name" value="Gfo/Idh/MocA-like_OxRdtase_N"/>
</dbReference>
<evidence type="ECO:0000259" key="2">
    <source>
        <dbReference type="Pfam" id="PF22725"/>
    </source>
</evidence>
<dbReference type="Pfam" id="PF01408">
    <property type="entry name" value="GFO_IDH_MocA"/>
    <property type="match status" value="1"/>
</dbReference>
<dbReference type="EMBL" id="JAGSOG010000017">
    <property type="protein sequence ID" value="MBR7832848.1"/>
    <property type="molecule type" value="Genomic_DNA"/>
</dbReference>
<keyword evidence="4" id="KW-1185">Reference proteome</keyword>
<dbReference type="InterPro" id="IPR029475">
    <property type="entry name" value="DUF6807"/>
</dbReference>
<dbReference type="InterPro" id="IPR036291">
    <property type="entry name" value="NAD(P)-bd_dom_sf"/>
</dbReference>
<dbReference type="RefSeq" id="WP_212527371.1">
    <property type="nucleotide sequence ID" value="NZ_JAGSOG010000017.1"/>
</dbReference>
<dbReference type="InterPro" id="IPR055170">
    <property type="entry name" value="GFO_IDH_MocA-like_dom"/>
</dbReference>
<protein>
    <submittedName>
        <fullName evidence="3">PmoA family protein</fullName>
    </submittedName>
</protein>
<dbReference type="SUPFAM" id="SSF51735">
    <property type="entry name" value="NAD(P)-binding Rossmann-fold domains"/>
    <property type="match status" value="1"/>
</dbReference>
<feature type="domain" description="Gfo/Idh/MocA-like oxidoreductase N-terminal" evidence="1">
    <location>
        <begin position="20"/>
        <end position="129"/>
    </location>
</feature>
<dbReference type="PANTHER" id="PTHR43249:SF1">
    <property type="entry name" value="D-GLUCOSIDE 3-DEHYDROGENASE"/>
    <property type="match status" value="1"/>
</dbReference>
<name>A0A941EM18_9ACTN</name>
<reference evidence="3" key="1">
    <citation type="submission" date="2021-04" db="EMBL/GenBank/DDBJ databases">
        <title>Genome based classification of Actinospica acidithermotolerans sp. nov., an actinobacterium isolated from an Indonesian hot spring.</title>
        <authorList>
            <person name="Kusuma A.B."/>
            <person name="Putra K.E."/>
            <person name="Nafisah S."/>
            <person name="Loh J."/>
            <person name="Nouioui I."/>
            <person name="Goodfellow M."/>
        </authorList>
    </citation>
    <scope>NUCLEOTIDE SEQUENCE</scope>
    <source>
        <strain evidence="3">CSCA 57</strain>
    </source>
</reference>
<dbReference type="Proteomes" id="UP000675781">
    <property type="component" value="Unassembled WGS sequence"/>
</dbReference>